<evidence type="ECO:0000313" key="2">
    <source>
        <dbReference type="Proteomes" id="UP000035963"/>
    </source>
</evidence>
<reference evidence="1 2" key="1">
    <citation type="journal article" date="2015" name="Genome Announc.">
        <title>Draft Genome Sequence of Burkholderia sp. Strain PML1(12), an Ectomycorrhizosphere-Inhabiting Bacterium with Effective Mineral-Weathering Ability.</title>
        <authorList>
            <person name="Uroz S."/>
            <person name="Oger P."/>
        </authorList>
    </citation>
    <scope>NUCLEOTIDE SEQUENCE [LARGE SCALE GENOMIC DNA]</scope>
    <source>
        <strain evidence="2">PML1(12)</strain>
    </source>
</reference>
<protein>
    <submittedName>
        <fullName evidence="1">Uncharacterized protein</fullName>
    </submittedName>
</protein>
<accession>A0A0J1CL82</accession>
<dbReference type="AlphaFoldDB" id="A0A0J1CL82"/>
<sequence length="202" mass="22139">MKFNDTEAMLKCAFAKIELGNAPDRRTEDRVSESMKAAFGIRNRCDDDVFTLIAQHLSENKSVLFPPVATSASVDVAAVIYLLTAGMEGTFANDGSLDHEAFVQFVAARVGTNPDIVRTQIPAEYLRAISRITGERRSMTPFESEITKAGVQLNHTEFWVAIPAGFELSRPADEQTEIKALDEVKGLLEISNARNNVFQGAG</sequence>
<dbReference type="EMBL" id="AEJF01000214">
    <property type="protein sequence ID" value="KLU21482.1"/>
    <property type="molecule type" value="Genomic_DNA"/>
</dbReference>
<evidence type="ECO:0000313" key="1">
    <source>
        <dbReference type="EMBL" id="KLU21482.1"/>
    </source>
</evidence>
<organism evidence="1 2">
    <name type="scientific">Caballeronia mineralivorans PML1(12)</name>
    <dbReference type="NCBI Taxonomy" id="908627"/>
    <lineage>
        <taxon>Bacteria</taxon>
        <taxon>Pseudomonadati</taxon>
        <taxon>Pseudomonadota</taxon>
        <taxon>Betaproteobacteria</taxon>
        <taxon>Burkholderiales</taxon>
        <taxon>Burkholderiaceae</taxon>
        <taxon>Caballeronia</taxon>
    </lineage>
</organism>
<dbReference type="Proteomes" id="UP000035963">
    <property type="component" value="Unassembled WGS sequence"/>
</dbReference>
<proteinExistence type="predicted"/>
<dbReference type="PATRIC" id="fig|908627.4.peg.7938"/>
<gene>
    <name evidence="1" type="ORF">EOS_35495</name>
</gene>
<name>A0A0J1CL82_9BURK</name>
<keyword evidence="2" id="KW-1185">Reference proteome</keyword>
<comment type="caution">
    <text evidence="1">The sequence shown here is derived from an EMBL/GenBank/DDBJ whole genome shotgun (WGS) entry which is preliminary data.</text>
</comment>